<evidence type="ECO:0008006" key="3">
    <source>
        <dbReference type="Google" id="ProtNLM"/>
    </source>
</evidence>
<dbReference type="RefSeq" id="WP_261692903.1">
    <property type="nucleotide sequence ID" value="NZ_CP104694.1"/>
</dbReference>
<evidence type="ECO:0000313" key="1">
    <source>
        <dbReference type="EMBL" id="UXI65908.1"/>
    </source>
</evidence>
<evidence type="ECO:0000313" key="2">
    <source>
        <dbReference type="Proteomes" id="UP001064632"/>
    </source>
</evidence>
<name>A0ABY6B9V3_9GAMM</name>
<organism evidence="1 2">
    <name type="scientific">Tahibacter amnicola</name>
    <dbReference type="NCBI Taxonomy" id="2976241"/>
    <lineage>
        <taxon>Bacteria</taxon>
        <taxon>Pseudomonadati</taxon>
        <taxon>Pseudomonadota</taxon>
        <taxon>Gammaproteobacteria</taxon>
        <taxon>Lysobacterales</taxon>
        <taxon>Rhodanobacteraceae</taxon>
        <taxon>Tahibacter</taxon>
    </lineage>
</organism>
<proteinExistence type="predicted"/>
<protein>
    <recommendedName>
        <fullName evidence="3">Inclusion body protein</fullName>
    </recommendedName>
</protein>
<accession>A0ABY6B9V3</accession>
<keyword evidence="2" id="KW-1185">Reference proteome</keyword>
<dbReference type="EMBL" id="CP104694">
    <property type="protein sequence ID" value="UXI65908.1"/>
    <property type="molecule type" value="Genomic_DNA"/>
</dbReference>
<gene>
    <name evidence="1" type="ORF">N4264_14200</name>
</gene>
<reference evidence="1" key="1">
    <citation type="submission" date="2022-09" db="EMBL/GenBank/DDBJ databases">
        <title>Tahibacter sp. nov., isolated from a fresh water.</title>
        <authorList>
            <person name="Baek J.H."/>
            <person name="Lee J.K."/>
            <person name="Kim J.M."/>
            <person name="Jeon C.O."/>
        </authorList>
    </citation>
    <scope>NUCLEOTIDE SEQUENCE</scope>
    <source>
        <strain evidence="1">W38</strain>
    </source>
</reference>
<sequence>MNKNQTIAAMAFKPPGYQEFDNIPLVITLLENEQRVVAKLVSEISVDATVYVTSGSLTIDTARYHLAEGIRAFGLRINATRIPRCADAGTGEELALYVRDGATLRNVFGPTPTYYIAARQGGLCADVPVVDEWRMHVLVDKKATRGYHDLIIRFRSDSAENVECRFAYDGRRYSSDACSVADIPVR</sequence>
<dbReference type="Proteomes" id="UP001064632">
    <property type="component" value="Chromosome"/>
</dbReference>